<accession>A0A6G0U407</accession>
<dbReference type="Pfam" id="PF10545">
    <property type="entry name" value="MADF_DNA_bdg"/>
    <property type="match status" value="1"/>
</dbReference>
<dbReference type="EMBL" id="VYZN01000007">
    <property type="protein sequence ID" value="KAE9543673.1"/>
    <property type="molecule type" value="Genomic_DNA"/>
</dbReference>
<evidence type="ECO:0000256" key="2">
    <source>
        <dbReference type="SAM" id="MobiDB-lite"/>
    </source>
</evidence>
<dbReference type="PANTHER" id="PTHR12243">
    <property type="entry name" value="MADF DOMAIN TRANSCRIPTION FACTOR"/>
    <property type="match status" value="1"/>
</dbReference>
<dbReference type="PROSITE" id="PS51029">
    <property type="entry name" value="MADF"/>
    <property type="match status" value="1"/>
</dbReference>
<dbReference type="InterPro" id="IPR039353">
    <property type="entry name" value="TF_Adf1"/>
</dbReference>
<keyword evidence="6" id="KW-1185">Reference proteome</keyword>
<evidence type="ECO:0008006" key="7">
    <source>
        <dbReference type="Google" id="ProtNLM"/>
    </source>
</evidence>
<comment type="subcellular location">
    <subcellularLocation>
        <location evidence="1">Nucleus</location>
    </subcellularLocation>
</comment>
<dbReference type="AlphaFoldDB" id="A0A6G0U407"/>
<dbReference type="InterPro" id="IPR004210">
    <property type="entry name" value="BESS_motif"/>
</dbReference>
<reference evidence="5 6" key="1">
    <citation type="submission" date="2019-08" db="EMBL/GenBank/DDBJ databases">
        <title>The genome of the soybean aphid Biotype 1, its phylome, world population structure and adaptation to the North American continent.</title>
        <authorList>
            <person name="Giordano R."/>
            <person name="Donthu R.K."/>
            <person name="Hernandez A.G."/>
            <person name="Wright C.L."/>
            <person name="Zimin A.V."/>
        </authorList>
    </citation>
    <scope>NUCLEOTIDE SEQUENCE [LARGE SCALE GENOMIC DNA]</scope>
    <source>
        <tissue evidence="5">Whole aphids</tissue>
    </source>
</reference>
<evidence type="ECO:0000259" key="4">
    <source>
        <dbReference type="PROSITE" id="PS51031"/>
    </source>
</evidence>
<dbReference type="Proteomes" id="UP000475862">
    <property type="component" value="Unassembled WGS sequence"/>
</dbReference>
<feature type="domain" description="MADF" evidence="3">
    <location>
        <begin position="58"/>
        <end position="158"/>
    </location>
</feature>
<dbReference type="GO" id="GO:0003677">
    <property type="term" value="F:DNA binding"/>
    <property type="evidence" value="ECO:0007669"/>
    <property type="project" value="InterPro"/>
</dbReference>
<sequence length="350" mass="40887">MITRVGWRRAFNAATTQKTCQRVSACNARFEAIGSCFSIFSFFSKKSKMDSEEFDIDLFIDEIEKRPPIWDMTSSEYSNKISKRKAWEEIVLIFSDPSDTEERKKFHGATLQKKWKSLRDNYVRESKKCKIVKSGSGASKKSTYIHFERLRFLQKSIEKNITESSFCTNDENSKRSADTNDENETFKSPNNIQYRSTKKLKLSPADEHFANLLERSIAQKQVPEKQEDDEDKLFCLSLLKDIKKVPETKRLKLKIDIYNLILQNQTISPPSRYHSPMYNHQYMPSNIVYPNYDTSTSYDTLARRYHQDYTTIEKNNHQHQLTSLSSPSPTPSNVSEVSQESIMDLFEENY</sequence>
<dbReference type="InterPro" id="IPR006578">
    <property type="entry name" value="MADF-dom"/>
</dbReference>
<dbReference type="PANTHER" id="PTHR12243:SF69">
    <property type="entry name" value="SI:CH73-59F11.3"/>
    <property type="match status" value="1"/>
</dbReference>
<gene>
    <name evidence="5" type="ORF">AGLY_002069</name>
</gene>
<evidence type="ECO:0000313" key="5">
    <source>
        <dbReference type="EMBL" id="KAE9543673.1"/>
    </source>
</evidence>
<evidence type="ECO:0000259" key="3">
    <source>
        <dbReference type="PROSITE" id="PS51029"/>
    </source>
</evidence>
<dbReference type="GO" id="GO:0005634">
    <property type="term" value="C:nucleus"/>
    <property type="evidence" value="ECO:0007669"/>
    <property type="project" value="UniProtKB-SubCell"/>
</dbReference>
<dbReference type="OrthoDB" id="6627638at2759"/>
<dbReference type="GO" id="GO:0005667">
    <property type="term" value="C:transcription regulator complex"/>
    <property type="evidence" value="ECO:0007669"/>
    <property type="project" value="TreeGrafter"/>
</dbReference>
<proteinExistence type="predicted"/>
<dbReference type="SMART" id="SM00595">
    <property type="entry name" value="MADF"/>
    <property type="match status" value="1"/>
</dbReference>
<feature type="domain" description="BESS" evidence="4">
    <location>
        <begin position="228"/>
        <end position="267"/>
    </location>
</feature>
<comment type="caution">
    <text evidence="5">The sequence shown here is derived from an EMBL/GenBank/DDBJ whole genome shotgun (WGS) entry which is preliminary data.</text>
</comment>
<feature type="region of interest" description="Disordered" evidence="2">
    <location>
        <begin position="167"/>
        <end position="191"/>
    </location>
</feature>
<dbReference type="PROSITE" id="PS51031">
    <property type="entry name" value="BESS"/>
    <property type="match status" value="1"/>
</dbReference>
<dbReference type="Pfam" id="PF02944">
    <property type="entry name" value="BESS"/>
    <property type="match status" value="1"/>
</dbReference>
<protein>
    <recommendedName>
        <fullName evidence="7">MADF domain-containing protein</fullName>
    </recommendedName>
</protein>
<dbReference type="GO" id="GO:0006357">
    <property type="term" value="P:regulation of transcription by RNA polymerase II"/>
    <property type="evidence" value="ECO:0007669"/>
    <property type="project" value="TreeGrafter"/>
</dbReference>
<evidence type="ECO:0000313" key="6">
    <source>
        <dbReference type="Proteomes" id="UP000475862"/>
    </source>
</evidence>
<evidence type="ECO:0000256" key="1">
    <source>
        <dbReference type="PROSITE-ProRule" id="PRU00371"/>
    </source>
</evidence>
<organism evidence="5 6">
    <name type="scientific">Aphis glycines</name>
    <name type="common">Soybean aphid</name>
    <dbReference type="NCBI Taxonomy" id="307491"/>
    <lineage>
        <taxon>Eukaryota</taxon>
        <taxon>Metazoa</taxon>
        <taxon>Ecdysozoa</taxon>
        <taxon>Arthropoda</taxon>
        <taxon>Hexapoda</taxon>
        <taxon>Insecta</taxon>
        <taxon>Pterygota</taxon>
        <taxon>Neoptera</taxon>
        <taxon>Paraneoptera</taxon>
        <taxon>Hemiptera</taxon>
        <taxon>Sternorrhyncha</taxon>
        <taxon>Aphidomorpha</taxon>
        <taxon>Aphidoidea</taxon>
        <taxon>Aphididae</taxon>
        <taxon>Aphidini</taxon>
        <taxon>Aphis</taxon>
        <taxon>Aphis</taxon>
    </lineage>
</organism>
<name>A0A6G0U407_APHGL</name>
<feature type="region of interest" description="Disordered" evidence="2">
    <location>
        <begin position="317"/>
        <end position="337"/>
    </location>
</feature>
<keyword evidence="1" id="KW-0539">Nucleus</keyword>